<dbReference type="EMBL" id="BMNZ01000012">
    <property type="protein sequence ID" value="GGN09517.1"/>
    <property type="molecule type" value="Genomic_DNA"/>
</dbReference>
<dbReference type="Pfam" id="PF09594">
    <property type="entry name" value="GT87"/>
    <property type="match status" value="1"/>
</dbReference>
<keyword evidence="11" id="KW-1185">Reference proteome</keyword>
<evidence type="ECO:0000256" key="5">
    <source>
        <dbReference type="ARBA" id="ARBA00022989"/>
    </source>
</evidence>
<evidence type="ECO:0008006" key="12">
    <source>
        <dbReference type="Google" id="ProtNLM"/>
    </source>
</evidence>
<feature type="transmembrane region" description="Helical" evidence="9">
    <location>
        <begin position="193"/>
        <end position="211"/>
    </location>
</feature>
<comment type="subcellular location">
    <subcellularLocation>
        <location evidence="1">Cell membrane</location>
        <topology evidence="1">Multi-pass membrane protein</topology>
    </subcellularLocation>
</comment>
<feature type="transmembrane region" description="Helical" evidence="9">
    <location>
        <begin position="237"/>
        <end position="253"/>
    </location>
</feature>
<evidence type="ECO:0000313" key="11">
    <source>
        <dbReference type="Proteomes" id="UP000623461"/>
    </source>
</evidence>
<comment type="similarity">
    <text evidence="7">Belongs to the glycosyltransferase 87 family.</text>
</comment>
<evidence type="ECO:0000256" key="7">
    <source>
        <dbReference type="ARBA" id="ARBA00024033"/>
    </source>
</evidence>
<evidence type="ECO:0000256" key="9">
    <source>
        <dbReference type="SAM" id="Phobius"/>
    </source>
</evidence>
<dbReference type="Proteomes" id="UP000623461">
    <property type="component" value="Unassembled WGS sequence"/>
</dbReference>
<evidence type="ECO:0000256" key="2">
    <source>
        <dbReference type="ARBA" id="ARBA00022475"/>
    </source>
</evidence>
<feature type="transmembrane region" description="Helical" evidence="9">
    <location>
        <begin position="167"/>
        <end position="186"/>
    </location>
</feature>
<accession>A0ABQ2IKH7</accession>
<feature type="transmembrane region" description="Helical" evidence="9">
    <location>
        <begin position="107"/>
        <end position="128"/>
    </location>
</feature>
<dbReference type="InterPro" id="IPR018584">
    <property type="entry name" value="GT87"/>
</dbReference>
<reference evidence="11" key="1">
    <citation type="journal article" date="2019" name="Int. J. Syst. Evol. Microbiol.">
        <title>The Global Catalogue of Microorganisms (GCM) 10K type strain sequencing project: providing services to taxonomists for standard genome sequencing and annotation.</title>
        <authorList>
            <consortium name="The Broad Institute Genomics Platform"/>
            <consortium name="The Broad Institute Genome Sequencing Center for Infectious Disease"/>
            <person name="Wu L."/>
            <person name="Ma J."/>
        </authorList>
    </citation>
    <scope>NUCLEOTIDE SEQUENCE [LARGE SCALE GENOMIC DNA]</scope>
    <source>
        <strain evidence="11">JCM 1365</strain>
    </source>
</reference>
<evidence type="ECO:0000313" key="10">
    <source>
        <dbReference type="EMBL" id="GGN09517.1"/>
    </source>
</evidence>
<evidence type="ECO:0000256" key="1">
    <source>
        <dbReference type="ARBA" id="ARBA00004651"/>
    </source>
</evidence>
<keyword evidence="2" id="KW-1003">Cell membrane</keyword>
<protein>
    <recommendedName>
        <fullName evidence="12">DUF2029 domain-containing protein</fullName>
    </recommendedName>
</protein>
<evidence type="ECO:0000256" key="6">
    <source>
        <dbReference type="ARBA" id="ARBA00023136"/>
    </source>
</evidence>
<evidence type="ECO:0000256" key="4">
    <source>
        <dbReference type="ARBA" id="ARBA00022692"/>
    </source>
</evidence>
<feature type="region of interest" description="Disordered" evidence="8">
    <location>
        <begin position="1"/>
        <end position="28"/>
    </location>
</feature>
<organism evidence="10 11">
    <name type="scientific">Terrabacter tumescens</name>
    <dbReference type="NCBI Taxonomy" id="60443"/>
    <lineage>
        <taxon>Bacteria</taxon>
        <taxon>Bacillati</taxon>
        <taxon>Actinomycetota</taxon>
        <taxon>Actinomycetes</taxon>
        <taxon>Micrococcales</taxon>
        <taxon>Intrasporangiaceae</taxon>
        <taxon>Terrabacter</taxon>
    </lineage>
</organism>
<feature type="transmembrane region" description="Helical" evidence="9">
    <location>
        <begin position="260"/>
        <end position="282"/>
    </location>
</feature>
<keyword evidence="6 9" id="KW-0472">Membrane</keyword>
<feature type="compositionally biased region" description="Basic and acidic residues" evidence="8">
    <location>
        <begin position="1"/>
        <end position="14"/>
    </location>
</feature>
<keyword evidence="4 9" id="KW-0812">Transmembrane</keyword>
<evidence type="ECO:0000256" key="3">
    <source>
        <dbReference type="ARBA" id="ARBA00022679"/>
    </source>
</evidence>
<feature type="transmembrane region" description="Helical" evidence="9">
    <location>
        <begin position="135"/>
        <end position="161"/>
    </location>
</feature>
<gene>
    <name evidence="10" type="ORF">GCM10009721_41750</name>
</gene>
<comment type="caution">
    <text evidence="10">The sequence shown here is derived from an EMBL/GenBank/DDBJ whole genome shotgun (WGS) entry which is preliminary data.</text>
</comment>
<feature type="transmembrane region" description="Helical" evidence="9">
    <location>
        <begin position="39"/>
        <end position="58"/>
    </location>
</feature>
<proteinExistence type="inferred from homology"/>
<sequence length="297" mass="32329">MTNGDRSADLDRAGVDVPTGGRATESSVPERSVAEVGRLALWIALAPTLWILFGSRLASFGMDSAHAYWNVWRVGPYTLPPGSVDAFNYTPAFAQAIYPLTLLPWPVFLTVWSLLLAAALTWLLWPVAPRWRWLLLAYVAPPALLIGNIEAFLAVAAVVGLRHPTAWAFPLLTKVTPGLGPVWFGARREWRHASVAALGTGAIVFVSYAVSPELWHRWWEFVIGSPTPPTQTGYPPLALRLAVAVAVLVWGALRGRQRVIVVAMVLAMPLWSSGILVLLAALPRLGARHVDSGSKRL</sequence>
<keyword evidence="5 9" id="KW-1133">Transmembrane helix</keyword>
<keyword evidence="3" id="KW-0808">Transferase</keyword>
<name>A0ABQ2IKH7_9MICO</name>
<evidence type="ECO:0000256" key="8">
    <source>
        <dbReference type="SAM" id="MobiDB-lite"/>
    </source>
</evidence>